<name>A0A9D4BSZ3_DREPO</name>
<dbReference type="EMBL" id="JAIWYP010000014">
    <property type="protein sequence ID" value="KAH3707147.1"/>
    <property type="molecule type" value="Genomic_DNA"/>
</dbReference>
<dbReference type="AlphaFoldDB" id="A0A9D4BSZ3"/>
<dbReference type="Proteomes" id="UP000828390">
    <property type="component" value="Unassembled WGS sequence"/>
</dbReference>
<organism evidence="1 2">
    <name type="scientific">Dreissena polymorpha</name>
    <name type="common">Zebra mussel</name>
    <name type="synonym">Mytilus polymorpha</name>
    <dbReference type="NCBI Taxonomy" id="45954"/>
    <lineage>
        <taxon>Eukaryota</taxon>
        <taxon>Metazoa</taxon>
        <taxon>Spiralia</taxon>
        <taxon>Lophotrochozoa</taxon>
        <taxon>Mollusca</taxon>
        <taxon>Bivalvia</taxon>
        <taxon>Autobranchia</taxon>
        <taxon>Heteroconchia</taxon>
        <taxon>Euheterodonta</taxon>
        <taxon>Imparidentia</taxon>
        <taxon>Neoheterodontei</taxon>
        <taxon>Myida</taxon>
        <taxon>Dreissenoidea</taxon>
        <taxon>Dreissenidae</taxon>
        <taxon>Dreissena</taxon>
    </lineage>
</organism>
<protein>
    <submittedName>
        <fullName evidence="1">Uncharacterized protein</fullName>
    </submittedName>
</protein>
<sequence>MTTTPLFSSVENPSPTWESLMTVTSPLVNIQISLTDSMEEQEHTGWRSARRFRRGESTINTSTDITMNGKTLEEVTSSKCLDATLSKDGTRTAEV</sequence>
<keyword evidence="2" id="KW-1185">Reference proteome</keyword>
<evidence type="ECO:0000313" key="2">
    <source>
        <dbReference type="Proteomes" id="UP000828390"/>
    </source>
</evidence>
<evidence type="ECO:0000313" key="1">
    <source>
        <dbReference type="EMBL" id="KAH3707147.1"/>
    </source>
</evidence>
<accession>A0A9D4BSZ3</accession>
<comment type="caution">
    <text evidence="1">The sequence shown here is derived from an EMBL/GenBank/DDBJ whole genome shotgun (WGS) entry which is preliminary data.</text>
</comment>
<reference evidence="1" key="1">
    <citation type="journal article" date="2019" name="bioRxiv">
        <title>The Genome of the Zebra Mussel, Dreissena polymorpha: A Resource for Invasive Species Research.</title>
        <authorList>
            <person name="McCartney M.A."/>
            <person name="Auch B."/>
            <person name="Kono T."/>
            <person name="Mallez S."/>
            <person name="Zhang Y."/>
            <person name="Obille A."/>
            <person name="Becker A."/>
            <person name="Abrahante J.E."/>
            <person name="Garbe J."/>
            <person name="Badalamenti J.P."/>
            <person name="Herman A."/>
            <person name="Mangelson H."/>
            <person name="Liachko I."/>
            <person name="Sullivan S."/>
            <person name="Sone E.D."/>
            <person name="Koren S."/>
            <person name="Silverstein K.A.T."/>
            <person name="Beckman K.B."/>
            <person name="Gohl D.M."/>
        </authorList>
    </citation>
    <scope>NUCLEOTIDE SEQUENCE</scope>
    <source>
        <strain evidence="1">Duluth1</strain>
        <tissue evidence="1">Whole animal</tissue>
    </source>
</reference>
<proteinExistence type="predicted"/>
<gene>
    <name evidence="1" type="ORF">DPMN_066544</name>
</gene>
<reference evidence="1" key="2">
    <citation type="submission" date="2020-11" db="EMBL/GenBank/DDBJ databases">
        <authorList>
            <person name="McCartney M.A."/>
            <person name="Auch B."/>
            <person name="Kono T."/>
            <person name="Mallez S."/>
            <person name="Becker A."/>
            <person name="Gohl D.M."/>
            <person name="Silverstein K.A.T."/>
            <person name="Koren S."/>
            <person name="Bechman K.B."/>
            <person name="Herman A."/>
            <person name="Abrahante J.E."/>
            <person name="Garbe J."/>
        </authorList>
    </citation>
    <scope>NUCLEOTIDE SEQUENCE</scope>
    <source>
        <strain evidence="1">Duluth1</strain>
        <tissue evidence="1">Whole animal</tissue>
    </source>
</reference>